<gene>
    <name evidence="1" type="ORF">CHC_T00007297001</name>
</gene>
<dbReference type="KEGG" id="ccp:CHC_T00007297001"/>
<evidence type="ECO:0000313" key="1">
    <source>
        <dbReference type="EMBL" id="CDF40656.1"/>
    </source>
</evidence>
<dbReference type="Gramene" id="CDF40656">
    <property type="protein sequence ID" value="CDF40656"/>
    <property type="gene ID" value="CHC_T00007297001"/>
</dbReference>
<proteinExistence type="predicted"/>
<evidence type="ECO:0000313" key="2">
    <source>
        <dbReference type="Proteomes" id="UP000012073"/>
    </source>
</evidence>
<protein>
    <submittedName>
        <fullName evidence="1">Uncharacterized protein</fullName>
    </submittedName>
</protein>
<reference evidence="2" key="1">
    <citation type="journal article" date="2013" name="Proc. Natl. Acad. Sci. U.S.A.">
        <title>Genome structure and metabolic features in the red seaweed Chondrus crispus shed light on evolution of the Archaeplastida.</title>
        <authorList>
            <person name="Collen J."/>
            <person name="Porcel B."/>
            <person name="Carre W."/>
            <person name="Ball S.G."/>
            <person name="Chaparro C."/>
            <person name="Tonon T."/>
            <person name="Barbeyron T."/>
            <person name="Michel G."/>
            <person name="Noel B."/>
            <person name="Valentin K."/>
            <person name="Elias M."/>
            <person name="Artiguenave F."/>
            <person name="Arun A."/>
            <person name="Aury J.M."/>
            <person name="Barbosa-Neto J.F."/>
            <person name="Bothwell J.H."/>
            <person name="Bouget F.Y."/>
            <person name="Brillet L."/>
            <person name="Cabello-Hurtado F."/>
            <person name="Capella-Gutierrez S."/>
            <person name="Charrier B."/>
            <person name="Cladiere L."/>
            <person name="Cock J.M."/>
            <person name="Coelho S.M."/>
            <person name="Colleoni C."/>
            <person name="Czjzek M."/>
            <person name="Da Silva C."/>
            <person name="Delage L."/>
            <person name="Denoeud F."/>
            <person name="Deschamps P."/>
            <person name="Dittami S.M."/>
            <person name="Gabaldon T."/>
            <person name="Gachon C.M."/>
            <person name="Groisillier A."/>
            <person name="Herve C."/>
            <person name="Jabbari K."/>
            <person name="Katinka M."/>
            <person name="Kloareg B."/>
            <person name="Kowalczyk N."/>
            <person name="Labadie K."/>
            <person name="Leblanc C."/>
            <person name="Lopez P.J."/>
            <person name="McLachlan D.H."/>
            <person name="Meslet-Cladiere L."/>
            <person name="Moustafa A."/>
            <person name="Nehr Z."/>
            <person name="Nyvall Collen P."/>
            <person name="Panaud O."/>
            <person name="Partensky F."/>
            <person name="Poulain J."/>
            <person name="Rensing S.A."/>
            <person name="Rousvoal S."/>
            <person name="Samson G."/>
            <person name="Symeonidi A."/>
            <person name="Weissenbach J."/>
            <person name="Zambounis A."/>
            <person name="Wincker P."/>
            <person name="Boyen C."/>
        </authorList>
    </citation>
    <scope>NUCLEOTIDE SEQUENCE [LARGE SCALE GENOMIC DNA]</scope>
    <source>
        <strain evidence="2">cv. Stackhouse</strain>
    </source>
</reference>
<dbReference type="Proteomes" id="UP000012073">
    <property type="component" value="Unassembled WGS sequence"/>
</dbReference>
<dbReference type="GeneID" id="17318651"/>
<dbReference type="RefSeq" id="XP_005710950.1">
    <property type="nucleotide sequence ID" value="XM_005710893.1"/>
</dbReference>
<organism evidence="1 2">
    <name type="scientific">Chondrus crispus</name>
    <name type="common">Carrageen Irish moss</name>
    <name type="synonym">Polymorpha crispa</name>
    <dbReference type="NCBI Taxonomy" id="2769"/>
    <lineage>
        <taxon>Eukaryota</taxon>
        <taxon>Rhodophyta</taxon>
        <taxon>Florideophyceae</taxon>
        <taxon>Rhodymeniophycidae</taxon>
        <taxon>Gigartinales</taxon>
        <taxon>Gigartinaceae</taxon>
        <taxon>Chondrus</taxon>
    </lineage>
</organism>
<accession>R7QT13</accession>
<dbReference type="EMBL" id="HG002219">
    <property type="protein sequence ID" value="CDF40656.1"/>
    <property type="molecule type" value="Genomic_DNA"/>
</dbReference>
<name>R7QT13_CHOCR</name>
<sequence length="39" mass="4453">MTASRQDPSLASPRIQDTVEGPIKAEIYFDSWVFRQQAL</sequence>
<dbReference type="AlphaFoldDB" id="R7QT13"/>
<keyword evidence="2" id="KW-1185">Reference proteome</keyword>